<keyword evidence="2" id="KW-0175">Coiled coil</keyword>
<name>A0A5P2UTH2_9ACTN</name>
<reference evidence="7 8" key="2">
    <citation type="submission" date="2017-09" db="EMBL/GenBank/DDBJ databases">
        <authorList>
            <person name="Lee N."/>
            <person name="Cho B.-K."/>
        </authorList>
    </citation>
    <scope>NUCLEOTIDE SEQUENCE [LARGE SCALE GENOMIC DNA]</scope>
    <source>
        <strain evidence="7 8">ATCC 27467</strain>
    </source>
</reference>
<accession>A0A5P2UTH2</accession>
<dbReference type="PANTHER" id="PTHR43156:SF2">
    <property type="entry name" value="STAGE II SPORULATION PROTEIN E"/>
    <property type="match status" value="1"/>
</dbReference>
<dbReference type="AlphaFoldDB" id="A0A5P2UTH2"/>
<dbReference type="Pfam" id="PF07228">
    <property type="entry name" value="SpoIIE"/>
    <property type="match status" value="1"/>
</dbReference>
<dbReference type="Proteomes" id="UP000326831">
    <property type="component" value="Chromosome"/>
</dbReference>
<dbReference type="EMBL" id="BMVX01000011">
    <property type="protein sequence ID" value="GGZ70810.1"/>
    <property type="molecule type" value="Genomic_DNA"/>
</dbReference>
<evidence type="ECO:0000313" key="7">
    <source>
        <dbReference type="EMBL" id="QEU82423.1"/>
    </source>
</evidence>
<dbReference type="SUPFAM" id="SSF55781">
    <property type="entry name" value="GAF domain-like"/>
    <property type="match status" value="2"/>
</dbReference>
<dbReference type="Gene3D" id="3.60.40.10">
    <property type="entry name" value="PPM-type phosphatase domain"/>
    <property type="match status" value="1"/>
</dbReference>
<gene>
    <name evidence="7" type="ORF">CP968_32900</name>
    <name evidence="6" type="ORF">GCM10010371_33520</name>
</gene>
<dbReference type="SUPFAM" id="SSF81606">
    <property type="entry name" value="PP2C-like"/>
    <property type="match status" value="1"/>
</dbReference>
<dbReference type="InterPro" id="IPR036457">
    <property type="entry name" value="PPM-type-like_dom_sf"/>
</dbReference>
<evidence type="ECO:0000313" key="8">
    <source>
        <dbReference type="Proteomes" id="UP000326831"/>
    </source>
</evidence>
<keyword evidence="8" id="KW-1185">Reference proteome</keyword>
<evidence type="ECO:0000313" key="6">
    <source>
        <dbReference type="EMBL" id="GGZ70810.1"/>
    </source>
</evidence>
<dbReference type="PANTHER" id="PTHR43156">
    <property type="entry name" value="STAGE II SPORULATION PROTEIN E-RELATED"/>
    <property type="match status" value="1"/>
</dbReference>
<dbReference type="Proteomes" id="UP000634660">
    <property type="component" value="Unassembled WGS sequence"/>
</dbReference>
<protein>
    <submittedName>
        <fullName evidence="7">GAF domain-containing protein</fullName>
    </submittedName>
</protein>
<dbReference type="Pfam" id="PF13185">
    <property type="entry name" value="GAF_2"/>
    <property type="match status" value="1"/>
</dbReference>
<dbReference type="OrthoDB" id="118142at2"/>
<dbReference type="InterPro" id="IPR052016">
    <property type="entry name" value="Bact_Sigma-Reg"/>
</dbReference>
<feature type="region of interest" description="Disordered" evidence="3">
    <location>
        <begin position="402"/>
        <end position="426"/>
    </location>
</feature>
<dbReference type="SMART" id="SM00331">
    <property type="entry name" value="PP2C_SIG"/>
    <property type="match status" value="1"/>
</dbReference>
<dbReference type="GO" id="GO:0016791">
    <property type="term" value="F:phosphatase activity"/>
    <property type="evidence" value="ECO:0007669"/>
    <property type="project" value="TreeGrafter"/>
</dbReference>
<dbReference type="RefSeq" id="WP_150521426.1">
    <property type="nucleotide sequence ID" value="NZ_BMVX01000011.1"/>
</dbReference>
<proteinExistence type="predicted"/>
<keyword evidence="1" id="KW-0378">Hydrolase</keyword>
<dbReference type="KEGG" id="ssub:CP968_32900"/>
<feature type="coiled-coil region" evidence="2">
    <location>
        <begin position="173"/>
        <end position="204"/>
    </location>
</feature>
<evidence type="ECO:0000256" key="3">
    <source>
        <dbReference type="SAM" id="MobiDB-lite"/>
    </source>
</evidence>
<dbReference type="InterPro" id="IPR029016">
    <property type="entry name" value="GAF-like_dom_sf"/>
</dbReference>
<sequence>MGADAVAFPADREGARLRALALTGLSAAPDVGMERFAGMVARLLDVPVALVSLVEADRQVFPGMVGLAPPWAGARQTPLSHSLCQYVTASGRPLVLADARSEELTCSSLAIPDLGVVAYAGMPLTDAEGNVLGSLCAIDTSVRHWTERELRDLTDLAAACSSDLQLRIASGHREQARREAQAARDTAEQALAGTELLLRAAEELTGATTLSDVRRRVRDLVSGPLKPSYVGLILLQDGALQRIADPDAVLAMELHHERYSEHDGFPTARALRERRTVTVPDRDHLVAHYAPEAVAAFDSLGLASAVCLPLHGARRLLGVIVLGWPQPHEADLRERAVLTAVAGYTAQAVERAVFLEERIHVAHQLQRAMLTAVPEVPGLELAALYLPAVAHDMVGGDWYDAVTLPDPAEGPDTDSDGPLDAGPRTDARRPLAVTVGDVTGHDMHAATVMGQIRSMMRQAALSRPGRGPAATMNDLERALQHLPLNASGTLVHAHLHPLGADRGWRLTWTNAGHPPPLLLRPDGRTRRLDAHGTLFHEALGAHPRTDHELVLEPGSTLLLYTDGLIEQRGRDLDTAIDDTAAALAAHSGLPLADLLRRLAAQVAGGGARDDIVLLALRTDGRT</sequence>
<evidence type="ECO:0000259" key="5">
    <source>
        <dbReference type="SMART" id="SM00331"/>
    </source>
</evidence>
<dbReference type="InterPro" id="IPR003018">
    <property type="entry name" value="GAF"/>
</dbReference>
<organism evidence="7 8">
    <name type="scientific">Streptomyces subrutilus</name>
    <dbReference type="NCBI Taxonomy" id="36818"/>
    <lineage>
        <taxon>Bacteria</taxon>
        <taxon>Bacillati</taxon>
        <taxon>Actinomycetota</taxon>
        <taxon>Actinomycetes</taxon>
        <taxon>Kitasatosporales</taxon>
        <taxon>Streptomycetaceae</taxon>
        <taxon>Streptomyces</taxon>
    </lineage>
</organism>
<dbReference type="SMART" id="SM00065">
    <property type="entry name" value="GAF"/>
    <property type="match status" value="2"/>
</dbReference>
<evidence type="ECO:0000256" key="2">
    <source>
        <dbReference type="SAM" id="Coils"/>
    </source>
</evidence>
<reference evidence="6" key="3">
    <citation type="submission" date="2020-09" db="EMBL/GenBank/DDBJ databases">
        <authorList>
            <person name="Sun Q."/>
            <person name="Ohkuma M."/>
        </authorList>
    </citation>
    <scope>NUCLEOTIDE SEQUENCE</scope>
    <source>
        <strain evidence="6">JCM 4834</strain>
    </source>
</reference>
<feature type="domain" description="GAF" evidence="4">
    <location>
        <begin position="209"/>
        <end position="359"/>
    </location>
</feature>
<dbReference type="Gene3D" id="3.30.450.40">
    <property type="match status" value="2"/>
</dbReference>
<evidence type="ECO:0000256" key="1">
    <source>
        <dbReference type="ARBA" id="ARBA00022801"/>
    </source>
</evidence>
<feature type="domain" description="PPM-type phosphatase" evidence="5">
    <location>
        <begin position="376"/>
        <end position="618"/>
    </location>
</feature>
<evidence type="ECO:0000259" key="4">
    <source>
        <dbReference type="SMART" id="SM00065"/>
    </source>
</evidence>
<dbReference type="Pfam" id="PF01590">
    <property type="entry name" value="GAF"/>
    <property type="match status" value="1"/>
</dbReference>
<feature type="domain" description="GAF" evidence="4">
    <location>
        <begin position="28"/>
        <end position="174"/>
    </location>
</feature>
<reference evidence="6" key="1">
    <citation type="journal article" date="2014" name="Int. J. Syst. Evol. Microbiol.">
        <title>Complete genome sequence of Corynebacterium casei LMG S-19264T (=DSM 44701T), isolated from a smear-ripened cheese.</title>
        <authorList>
            <consortium name="US DOE Joint Genome Institute (JGI-PGF)"/>
            <person name="Walter F."/>
            <person name="Albersmeier A."/>
            <person name="Kalinowski J."/>
            <person name="Ruckert C."/>
        </authorList>
    </citation>
    <scope>NUCLEOTIDE SEQUENCE</scope>
    <source>
        <strain evidence="6">JCM 4834</strain>
    </source>
</reference>
<dbReference type="InterPro" id="IPR001932">
    <property type="entry name" value="PPM-type_phosphatase-like_dom"/>
</dbReference>
<dbReference type="EMBL" id="CP023701">
    <property type="protein sequence ID" value="QEU82423.1"/>
    <property type="molecule type" value="Genomic_DNA"/>
</dbReference>